<name>A0ABS9SY43_9ACTN</name>
<dbReference type="EMBL" id="JAKWJU010000002">
    <property type="protein sequence ID" value="MCH6161185.1"/>
    <property type="molecule type" value="Genomic_DNA"/>
</dbReference>
<protein>
    <recommendedName>
        <fullName evidence="4">Lipoprotein</fullName>
    </recommendedName>
</protein>
<evidence type="ECO:0000313" key="3">
    <source>
        <dbReference type="Proteomes" id="UP001166784"/>
    </source>
</evidence>
<evidence type="ECO:0000313" key="2">
    <source>
        <dbReference type="EMBL" id="MCH6161185.1"/>
    </source>
</evidence>
<comment type="caution">
    <text evidence="2">The sequence shown here is derived from an EMBL/GenBank/DDBJ whole genome shotgun (WGS) entry which is preliminary data.</text>
</comment>
<feature type="compositionally biased region" description="Basic residues" evidence="1">
    <location>
        <begin position="50"/>
        <end position="63"/>
    </location>
</feature>
<feature type="compositionally biased region" description="Pro residues" evidence="1">
    <location>
        <begin position="134"/>
        <end position="153"/>
    </location>
</feature>
<dbReference type="Proteomes" id="UP001166784">
    <property type="component" value="Unassembled WGS sequence"/>
</dbReference>
<organism evidence="2 3">
    <name type="scientific">Streptomyces marispadix</name>
    <dbReference type="NCBI Taxonomy" id="2922868"/>
    <lineage>
        <taxon>Bacteria</taxon>
        <taxon>Bacillati</taxon>
        <taxon>Actinomycetota</taxon>
        <taxon>Actinomycetes</taxon>
        <taxon>Kitasatosporales</taxon>
        <taxon>Streptomycetaceae</taxon>
        <taxon>Streptomyces</taxon>
    </lineage>
</organism>
<dbReference type="RefSeq" id="WP_241059399.1">
    <property type="nucleotide sequence ID" value="NZ_JAKWJU010000002.1"/>
</dbReference>
<feature type="compositionally biased region" description="Basic and acidic residues" evidence="1">
    <location>
        <begin position="70"/>
        <end position="82"/>
    </location>
</feature>
<gene>
    <name evidence="2" type="ORF">MMA15_12475</name>
</gene>
<sequence>MAGALVLAVLPGCMKVRGHDAGDDGRARGGGASYTGTGAEVPEGGLGSSVRRHGEHGHRHGGHGRGQAGTREKHGRTADRTRGQGPDSRTGHGSSGRGGSDQGSGRDGSGVRTPALPDGKGTLPGTRPHRPPRPRPPVPSVSVPPVPSVPKPTPSASGTSTAMPVPPTRR</sequence>
<proteinExistence type="predicted"/>
<feature type="compositionally biased region" description="Gly residues" evidence="1">
    <location>
        <begin position="93"/>
        <end position="108"/>
    </location>
</feature>
<keyword evidence="3" id="KW-1185">Reference proteome</keyword>
<evidence type="ECO:0000256" key="1">
    <source>
        <dbReference type="SAM" id="MobiDB-lite"/>
    </source>
</evidence>
<feature type="compositionally biased region" description="Basic and acidic residues" evidence="1">
    <location>
        <begin position="17"/>
        <end position="27"/>
    </location>
</feature>
<evidence type="ECO:0008006" key="4">
    <source>
        <dbReference type="Google" id="ProtNLM"/>
    </source>
</evidence>
<reference evidence="2" key="1">
    <citation type="submission" date="2022-03" db="EMBL/GenBank/DDBJ databases">
        <authorList>
            <person name="Santos J.D.N."/>
            <person name="Kallscheuer N."/>
            <person name="Jogler C."/>
            <person name="Lage O.M."/>
        </authorList>
    </citation>
    <scope>NUCLEOTIDE SEQUENCE</scope>
    <source>
        <strain evidence="2">M600PL45_2</strain>
    </source>
</reference>
<accession>A0ABS9SY43</accession>
<reference evidence="2" key="2">
    <citation type="journal article" date="2023" name="Int. J. Syst. Evol. Microbiol.">
        <title>Streptomyces marispadix sp. nov., isolated from marine beach sediment of the Northern Coast of Portugal.</title>
        <authorList>
            <person name="dos Santos J.D.N."/>
            <person name="Vitorino I.R."/>
            <person name="Kallscheuer N."/>
            <person name="Srivastava A."/>
            <person name="Krautwurst S."/>
            <person name="Marz M."/>
            <person name="Jogler C."/>
            <person name="Lobo Da Cunha A."/>
            <person name="Catita J."/>
            <person name="Goncalves H."/>
            <person name="Gonzalez I."/>
            <person name="Reyes F."/>
            <person name="Lage O.M."/>
        </authorList>
    </citation>
    <scope>NUCLEOTIDE SEQUENCE</scope>
    <source>
        <strain evidence="2">M600PL45_2</strain>
    </source>
</reference>
<feature type="region of interest" description="Disordered" evidence="1">
    <location>
        <begin position="17"/>
        <end position="170"/>
    </location>
</feature>